<proteinExistence type="predicted"/>
<gene>
    <name evidence="3" type="ORF">MM415A00288_0010</name>
    <name evidence="2" type="ORF">MM415B00385_0018</name>
    <name evidence="1" type="ORF">TM448A01538_0008</name>
    <name evidence="4" type="ORF">TM448B01270_0017</name>
</gene>
<evidence type="ECO:0000313" key="3">
    <source>
        <dbReference type="EMBL" id="QJA83390.1"/>
    </source>
</evidence>
<evidence type="ECO:0000313" key="2">
    <source>
        <dbReference type="EMBL" id="QJA65580.1"/>
    </source>
</evidence>
<sequence>MLELYREYNQLNKATQQLSVNDKQQLVGLTMMSEWQSFIKMLDNWKYQIVTRGLQFGKDKDDLISMQAQVRNIAVLKTFQNKHKNAYNKPIENTEDDPTTVPL</sequence>
<organism evidence="1">
    <name type="scientific">viral metagenome</name>
    <dbReference type="NCBI Taxonomy" id="1070528"/>
    <lineage>
        <taxon>unclassified sequences</taxon>
        <taxon>metagenomes</taxon>
        <taxon>organismal metagenomes</taxon>
    </lineage>
</organism>
<protein>
    <submittedName>
        <fullName evidence="1">Uncharacterized protein</fullName>
    </submittedName>
</protein>
<evidence type="ECO:0000313" key="4">
    <source>
        <dbReference type="EMBL" id="QJH98351.1"/>
    </source>
</evidence>
<dbReference type="EMBL" id="MT144164">
    <property type="protein sequence ID" value="QJA49938.1"/>
    <property type="molecule type" value="Genomic_DNA"/>
</dbReference>
<reference evidence="1" key="1">
    <citation type="submission" date="2020-03" db="EMBL/GenBank/DDBJ databases">
        <title>The deep terrestrial virosphere.</title>
        <authorList>
            <person name="Holmfeldt K."/>
            <person name="Nilsson E."/>
            <person name="Simone D."/>
            <person name="Lopez-Fernandez M."/>
            <person name="Wu X."/>
            <person name="de Brujin I."/>
            <person name="Lundin D."/>
            <person name="Andersson A."/>
            <person name="Bertilsson S."/>
            <person name="Dopson M."/>
        </authorList>
    </citation>
    <scope>NUCLEOTIDE SEQUENCE</scope>
    <source>
        <strain evidence="3">MM415A00288</strain>
        <strain evidence="2">MM415B00385</strain>
        <strain evidence="1">TM448A01538</strain>
        <strain evidence="4">TM448B01270</strain>
    </source>
</reference>
<name>A0A6H1ZR04_9ZZZZ</name>
<accession>A0A6H1ZR04</accession>
<dbReference type="EMBL" id="MT142510">
    <property type="protein sequence ID" value="QJA83390.1"/>
    <property type="molecule type" value="Genomic_DNA"/>
</dbReference>
<dbReference type="EMBL" id="MT141541">
    <property type="protein sequence ID" value="QJA65580.1"/>
    <property type="molecule type" value="Genomic_DNA"/>
</dbReference>
<dbReference type="EMBL" id="MT144728">
    <property type="protein sequence ID" value="QJH98351.1"/>
    <property type="molecule type" value="Genomic_DNA"/>
</dbReference>
<evidence type="ECO:0000313" key="1">
    <source>
        <dbReference type="EMBL" id="QJA49938.1"/>
    </source>
</evidence>
<dbReference type="AlphaFoldDB" id="A0A6H1ZR04"/>